<dbReference type="OrthoDB" id="3222at2759"/>
<dbReference type="InterPro" id="IPR023271">
    <property type="entry name" value="Aquaporin-like"/>
</dbReference>
<dbReference type="PROSITE" id="PS00221">
    <property type="entry name" value="MIP"/>
    <property type="match status" value="1"/>
</dbReference>
<evidence type="ECO:0000256" key="4">
    <source>
        <dbReference type="ARBA" id="ARBA00022475"/>
    </source>
</evidence>
<dbReference type="PANTHER" id="PTHR19139">
    <property type="entry name" value="AQUAPORIN TRANSPORTER"/>
    <property type="match status" value="1"/>
</dbReference>
<keyword evidence="7 9" id="KW-0472">Membrane</keyword>
<feature type="transmembrane region" description="Helical" evidence="9">
    <location>
        <begin position="83"/>
        <end position="107"/>
    </location>
</feature>
<accession>A0A023BBY5</accession>
<feature type="transmembrane region" description="Helical" evidence="9">
    <location>
        <begin position="12"/>
        <end position="37"/>
    </location>
</feature>
<dbReference type="InterPro" id="IPR034294">
    <property type="entry name" value="Aquaporin_transptr"/>
</dbReference>
<gene>
    <name evidence="10" type="ORF">GNI_019660</name>
</gene>
<evidence type="ECO:0000256" key="2">
    <source>
        <dbReference type="ARBA" id="ARBA00006175"/>
    </source>
</evidence>
<dbReference type="RefSeq" id="XP_011134248.1">
    <property type="nucleotide sequence ID" value="XM_011135946.1"/>
</dbReference>
<organism evidence="10 11">
    <name type="scientific">Gregarina niphandrodes</name>
    <name type="common">Septate eugregarine</name>
    <dbReference type="NCBI Taxonomy" id="110365"/>
    <lineage>
        <taxon>Eukaryota</taxon>
        <taxon>Sar</taxon>
        <taxon>Alveolata</taxon>
        <taxon>Apicomplexa</taxon>
        <taxon>Conoidasida</taxon>
        <taxon>Gregarinasina</taxon>
        <taxon>Eugregarinorida</taxon>
        <taxon>Gregarinidae</taxon>
        <taxon>Gregarina</taxon>
    </lineage>
</organism>
<dbReference type="PRINTS" id="PR00783">
    <property type="entry name" value="MINTRINSICP"/>
</dbReference>
<dbReference type="GO" id="GO:0015250">
    <property type="term" value="F:water channel activity"/>
    <property type="evidence" value="ECO:0007669"/>
    <property type="project" value="TreeGrafter"/>
</dbReference>
<feature type="transmembrane region" description="Helical" evidence="9">
    <location>
        <begin position="43"/>
        <end position="62"/>
    </location>
</feature>
<reference evidence="10" key="1">
    <citation type="submission" date="2013-12" db="EMBL/GenBank/DDBJ databases">
        <authorList>
            <person name="Omoto C.K."/>
            <person name="Sibley D."/>
            <person name="Venepally P."/>
            <person name="Hadjithomas M."/>
            <person name="Karamycheva S."/>
            <person name="Brunk B."/>
            <person name="Roos D."/>
            <person name="Caler E."/>
            <person name="Lorenzi H."/>
        </authorList>
    </citation>
    <scope>NUCLEOTIDE SEQUENCE</scope>
</reference>
<keyword evidence="4" id="KW-1003">Cell membrane</keyword>
<comment type="caution">
    <text evidence="10">The sequence shown here is derived from an EMBL/GenBank/DDBJ whole genome shotgun (WGS) entry which is preliminary data.</text>
</comment>
<keyword evidence="5 8" id="KW-0812">Transmembrane</keyword>
<proteinExistence type="inferred from homology"/>
<sequence>MFYEHAWYRSHGTLLVFGSELVGTALLTFTITMLLAISPLDTLVPVAIGALLLALCNIFGELSGAHFNPSITLAVFSLDRRFGWVRCGAYLFAEVLGALLGLNVAVWHCSVLKNPFSVAAHASDHYTIPQMVACEAIYTYIMTMTCLRCAIVVAASYAGGPISGACMNPALAIAFIAKGGQWIDLLVYTVGPLSGCLGAVTSCMIIEPKIWLRRIGFRDPLVDLESCAGPELPPVRRNKKERS</sequence>
<evidence type="ECO:0000256" key="5">
    <source>
        <dbReference type="ARBA" id="ARBA00022692"/>
    </source>
</evidence>
<feature type="transmembrane region" description="Helical" evidence="9">
    <location>
        <begin position="185"/>
        <end position="206"/>
    </location>
</feature>
<protein>
    <submittedName>
        <fullName evidence="10">Major intrinsic protein</fullName>
    </submittedName>
</protein>
<name>A0A023BBY5_GRENI</name>
<evidence type="ECO:0000256" key="8">
    <source>
        <dbReference type="RuleBase" id="RU000477"/>
    </source>
</evidence>
<evidence type="ECO:0000256" key="1">
    <source>
        <dbReference type="ARBA" id="ARBA00004651"/>
    </source>
</evidence>
<evidence type="ECO:0000256" key="3">
    <source>
        <dbReference type="ARBA" id="ARBA00022448"/>
    </source>
</evidence>
<comment type="similarity">
    <text evidence="2 8">Belongs to the MIP/aquaporin (TC 1.A.8) family.</text>
</comment>
<evidence type="ECO:0000313" key="11">
    <source>
        <dbReference type="Proteomes" id="UP000019763"/>
    </source>
</evidence>
<dbReference type="eggNOG" id="KOG0223">
    <property type="taxonomic scope" value="Eukaryota"/>
</dbReference>
<comment type="subcellular location">
    <subcellularLocation>
        <location evidence="1">Cell membrane</location>
        <topology evidence="1">Multi-pass membrane protein</topology>
    </subcellularLocation>
</comment>
<evidence type="ECO:0000256" key="9">
    <source>
        <dbReference type="SAM" id="Phobius"/>
    </source>
</evidence>
<dbReference type="PANTHER" id="PTHR19139:SF199">
    <property type="entry name" value="MIP17260P"/>
    <property type="match status" value="1"/>
</dbReference>
<evidence type="ECO:0000313" key="10">
    <source>
        <dbReference type="EMBL" id="EZG81190.1"/>
    </source>
</evidence>
<dbReference type="Pfam" id="PF00230">
    <property type="entry name" value="MIP"/>
    <property type="match status" value="1"/>
</dbReference>
<dbReference type="GO" id="GO:0005886">
    <property type="term" value="C:plasma membrane"/>
    <property type="evidence" value="ECO:0007669"/>
    <property type="project" value="UniProtKB-SubCell"/>
</dbReference>
<dbReference type="GeneID" id="22910976"/>
<keyword evidence="6 9" id="KW-1133">Transmembrane helix</keyword>
<dbReference type="SUPFAM" id="SSF81338">
    <property type="entry name" value="Aquaporin-like"/>
    <property type="match status" value="1"/>
</dbReference>
<dbReference type="EMBL" id="AFNH02000143">
    <property type="protein sequence ID" value="EZG81190.1"/>
    <property type="molecule type" value="Genomic_DNA"/>
</dbReference>
<dbReference type="OMA" id="APSHKDM"/>
<dbReference type="Gene3D" id="1.20.1080.10">
    <property type="entry name" value="Glycerol uptake facilitator protein"/>
    <property type="match status" value="1"/>
</dbReference>
<keyword evidence="11" id="KW-1185">Reference proteome</keyword>
<keyword evidence="3 8" id="KW-0813">Transport</keyword>
<dbReference type="InterPro" id="IPR022357">
    <property type="entry name" value="MIP_CS"/>
</dbReference>
<evidence type="ECO:0000256" key="7">
    <source>
        <dbReference type="ARBA" id="ARBA00023136"/>
    </source>
</evidence>
<dbReference type="AlphaFoldDB" id="A0A023BBY5"/>
<dbReference type="Proteomes" id="UP000019763">
    <property type="component" value="Unassembled WGS sequence"/>
</dbReference>
<evidence type="ECO:0000256" key="6">
    <source>
        <dbReference type="ARBA" id="ARBA00022989"/>
    </source>
</evidence>
<dbReference type="InterPro" id="IPR000425">
    <property type="entry name" value="MIP"/>
</dbReference>
<dbReference type="VEuPathDB" id="CryptoDB:GNI_019660"/>